<dbReference type="RefSeq" id="WP_013046182.1">
    <property type="nucleotide sequence ID" value="NC_014010.1"/>
</dbReference>
<dbReference type="EC" id="3.4.13.9" evidence="6"/>
<gene>
    <name evidence="6" type="ordered locus">SAR116_1312</name>
</gene>
<dbReference type="InterPro" id="IPR050090">
    <property type="entry name" value="Tyrosine_recombinase_XerCD"/>
</dbReference>
<dbReference type="SUPFAM" id="SSF56349">
    <property type="entry name" value="DNA breaking-rejoining enzymes"/>
    <property type="match status" value="1"/>
</dbReference>
<evidence type="ECO:0000256" key="3">
    <source>
        <dbReference type="ARBA" id="ARBA00023125"/>
    </source>
</evidence>
<dbReference type="Pfam" id="PF20172">
    <property type="entry name" value="DUF6538"/>
    <property type="match status" value="1"/>
</dbReference>
<dbReference type="InterPro" id="IPR010998">
    <property type="entry name" value="Integrase_recombinase_N"/>
</dbReference>
<dbReference type="OrthoDB" id="9784724at2"/>
<evidence type="ECO:0000259" key="5">
    <source>
        <dbReference type="PROSITE" id="PS51898"/>
    </source>
</evidence>
<dbReference type="Proteomes" id="UP000007460">
    <property type="component" value="Chromosome"/>
</dbReference>
<organism evidence="6 7">
    <name type="scientific">Puniceispirillum marinum (strain IMCC1322)</name>
    <dbReference type="NCBI Taxonomy" id="488538"/>
    <lineage>
        <taxon>Bacteria</taxon>
        <taxon>Pseudomonadati</taxon>
        <taxon>Pseudomonadota</taxon>
        <taxon>Alphaproteobacteria</taxon>
        <taxon>Candidatus Puniceispirillales</taxon>
        <taxon>Candidatus Puniceispirillaceae</taxon>
        <taxon>Candidatus Puniceispirillum</taxon>
    </lineage>
</organism>
<dbReference type="InterPro" id="IPR013762">
    <property type="entry name" value="Integrase-like_cat_sf"/>
</dbReference>
<accession>D5BTF8</accession>
<evidence type="ECO:0000313" key="7">
    <source>
        <dbReference type="Proteomes" id="UP000007460"/>
    </source>
</evidence>
<sequence>MTYNQSSYIRVRFGVYHFVRRVPADVKQHYRSDRVSISLRTKSAKTATRSAQSISQRLNDYWHGLRLQKMDVPALHLVIDDKDDVVDDSPTMMEAVDIYLRLKSHKQTPTFIRAAKRNGKYVAEALGNRAITSYSSSDASAFRDYLFDKGLAVGSVKRIFGSIRSIINLVMQEHGIEGANGFAKTYMPERDDSQDRQPIPQDKLIELQHACKREDDEMRWLLALISDTGMRLAEAAGLNKDDIILDTPVPYIDLKAHSWRRLKTKSSARHIPLVGASLWAAQRLQESDSSYAFPRYCDGQTCNANSASAALNKWMKPRVTEHTVVHSLRHSMRDRLRAVECPSDIIDQIGGWSLSSIGSSYGKGYELPVLAKWMKLMEE</sequence>
<feature type="domain" description="Tyr recombinase" evidence="5">
    <location>
        <begin position="194"/>
        <end position="374"/>
    </location>
</feature>
<keyword evidence="4" id="KW-0233">DNA recombination</keyword>
<dbReference type="Pfam" id="PF00589">
    <property type="entry name" value="Phage_integrase"/>
    <property type="match status" value="1"/>
</dbReference>
<keyword evidence="6" id="KW-0645">Protease</keyword>
<dbReference type="InterPro" id="IPR046668">
    <property type="entry name" value="DUF6538"/>
</dbReference>
<reference evidence="6 7" key="1">
    <citation type="journal article" date="2010" name="J. Bacteriol.">
        <title>Complete genome sequence of "Candidatus Puniceispirillum marinum" IMCC1322, a representative of the SAR116 clade in the Alphaproteobacteria.</title>
        <authorList>
            <person name="Oh H.M."/>
            <person name="Kwon K.K."/>
            <person name="Kang I."/>
            <person name="Kang S.G."/>
            <person name="Lee J.H."/>
            <person name="Kim S.J."/>
            <person name="Cho J.C."/>
        </authorList>
    </citation>
    <scope>NUCLEOTIDE SEQUENCE [LARGE SCALE GENOMIC DNA]</scope>
    <source>
        <strain evidence="6 7">IMCC1322</strain>
    </source>
</reference>
<proteinExistence type="inferred from homology"/>
<keyword evidence="7" id="KW-1185">Reference proteome</keyword>
<evidence type="ECO:0000313" key="6">
    <source>
        <dbReference type="EMBL" id="ADE39555.1"/>
    </source>
</evidence>
<dbReference type="AlphaFoldDB" id="D5BTF8"/>
<dbReference type="PROSITE" id="PS51898">
    <property type="entry name" value="TYR_RECOMBINASE"/>
    <property type="match status" value="1"/>
</dbReference>
<keyword evidence="6" id="KW-0378">Hydrolase</keyword>
<dbReference type="HOGENOM" id="CLU_043523_3_0_5"/>
<keyword evidence="3" id="KW-0238">DNA-binding</keyword>
<dbReference type="PANTHER" id="PTHR30349">
    <property type="entry name" value="PHAGE INTEGRASE-RELATED"/>
    <property type="match status" value="1"/>
</dbReference>
<name>D5BTF8_PUNMI</name>
<comment type="similarity">
    <text evidence="1">Belongs to the 'phage' integrase family.</text>
</comment>
<dbReference type="GO" id="GO:0102009">
    <property type="term" value="F:proline dipeptidase activity"/>
    <property type="evidence" value="ECO:0007669"/>
    <property type="project" value="UniProtKB-EC"/>
</dbReference>
<keyword evidence="6" id="KW-0224">Dipeptidase</keyword>
<evidence type="ECO:0000256" key="1">
    <source>
        <dbReference type="ARBA" id="ARBA00008857"/>
    </source>
</evidence>
<dbReference type="GO" id="GO:0006310">
    <property type="term" value="P:DNA recombination"/>
    <property type="evidence" value="ECO:0007669"/>
    <property type="project" value="UniProtKB-KW"/>
</dbReference>
<dbReference type="EMBL" id="CP001751">
    <property type="protein sequence ID" value="ADE39555.1"/>
    <property type="molecule type" value="Genomic_DNA"/>
</dbReference>
<dbReference type="InterPro" id="IPR002104">
    <property type="entry name" value="Integrase_catalytic"/>
</dbReference>
<dbReference type="InterPro" id="IPR011010">
    <property type="entry name" value="DNA_brk_join_enz"/>
</dbReference>
<protein>
    <submittedName>
        <fullName evidence="6">Phage integrase</fullName>
        <ecNumber evidence="6">3.4.13.9</ecNumber>
    </submittedName>
</protein>
<dbReference type="PANTHER" id="PTHR30349:SF64">
    <property type="entry name" value="PROPHAGE INTEGRASE INTD-RELATED"/>
    <property type="match status" value="1"/>
</dbReference>
<dbReference type="Gene3D" id="1.10.150.130">
    <property type="match status" value="1"/>
</dbReference>
<dbReference type="GO" id="GO:0015074">
    <property type="term" value="P:DNA integration"/>
    <property type="evidence" value="ECO:0007669"/>
    <property type="project" value="UniProtKB-KW"/>
</dbReference>
<dbReference type="Gene3D" id="1.10.443.10">
    <property type="entry name" value="Intergrase catalytic core"/>
    <property type="match status" value="1"/>
</dbReference>
<evidence type="ECO:0000256" key="2">
    <source>
        <dbReference type="ARBA" id="ARBA00022908"/>
    </source>
</evidence>
<dbReference type="STRING" id="488538.SAR116_1312"/>
<dbReference type="KEGG" id="apb:SAR116_1312"/>
<keyword evidence="2" id="KW-0229">DNA integration</keyword>
<dbReference type="eggNOG" id="COG0582">
    <property type="taxonomic scope" value="Bacteria"/>
</dbReference>
<dbReference type="GO" id="GO:0003677">
    <property type="term" value="F:DNA binding"/>
    <property type="evidence" value="ECO:0007669"/>
    <property type="project" value="UniProtKB-KW"/>
</dbReference>
<evidence type="ECO:0000256" key="4">
    <source>
        <dbReference type="ARBA" id="ARBA00023172"/>
    </source>
</evidence>